<keyword evidence="8" id="KW-0521">NADP</keyword>
<feature type="transmembrane region" description="Helical" evidence="13">
    <location>
        <begin position="73"/>
        <end position="92"/>
    </location>
</feature>
<dbReference type="PANTHER" id="PTHR10556:SF57">
    <property type="entry name" value="3-OXO-5-ALPHA-STEROID 4-DEHYDROGENASE 1"/>
    <property type="match status" value="1"/>
</dbReference>
<evidence type="ECO:0000259" key="14">
    <source>
        <dbReference type="Pfam" id="PF02544"/>
    </source>
</evidence>
<comment type="subcellular location">
    <subcellularLocation>
        <location evidence="1">Endoplasmic reticulum membrane</location>
        <topology evidence="1">Multi-pass membrane protein</topology>
    </subcellularLocation>
    <subcellularLocation>
        <location evidence="2">Microsome membrane</location>
    </subcellularLocation>
</comment>
<evidence type="ECO:0000256" key="9">
    <source>
        <dbReference type="ARBA" id="ARBA00022989"/>
    </source>
</evidence>
<keyword evidence="16" id="KW-1185">Reference proteome</keyword>
<dbReference type="GO" id="GO:0006694">
    <property type="term" value="P:steroid biosynthetic process"/>
    <property type="evidence" value="ECO:0007669"/>
    <property type="project" value="TreeGrafter"/>
</dbReference>
<dbReference type="Pfam" id="PF02544">
    <property type="entry name" value="Steroid_dh"/>
    <property type="match status" value="1"/>
</dbReference>
<evidence type="ECO:0000256" key="2">
    <source>
        <dbReference type="ARBA" id="ARBA00004524"/>
    </source>
</evidence>
<evidence type="ECO:0000256" key="8">
    <source>
        <dbReference type="ARBA" id="ARBA00022857"/>
    </source>
</evidence>
<feature type="transmembrane region" description="Helical" evidence="13">
    <location>
        <begin position="142"/>
        <end position="159"/>
    </location>
</feature>
<feature type="domain" description="3-oxo-5-alpha-steroid 4-dehydrogenase C-terminal" evidence="14">
    <location>
        <begin position="103"/>
        <end position="251"/>
    </location>
</feature>
<evidence type="ECO:0000256" key="1">
    <source>
        <dbReference type="ARBA" id="ARBA00004477"/>
    </source>
</evidence>
<comment type="similarity">
    <text evidence="3">Belongs to the steroid 5-alpha reductase family.</text>
</comment>
<comment type="caution">
    <text evidence="15">The sequence shown here is derived from an EMBL/GenBank/DDBJ whole genome shotgun (WGS) entry which is preliminary data.</text>
</comment>
<keyword evidence="11" id="KW-0443">Lipid metabolism</keyword>
<dbReference type="Gene3D" id="1.20.120.1630">
    <property type="match status" value="1"/>
</dbReference>
<evidence type="ECO:0000256" key="6">
    <source>
        <dbReference type="ARBA" id="ARBA00022824"/>
    </source>
</evidence>
<dbReference type="EMBL" id="CAJZBQ010000022">
    <property type="protein sequence ID" value="CAG9319358.1"/>
    <property type="molecule type" value="Genomic_DNA"/>
</dbReference>
<evidence type="ECO:0000256" key="5">
    <source>
        <dbReference type="ARBA" id="ARBA00022782"/>
    </source>
</evidence>
<dbReference type="GO" id="GO:0005789">
    <property type="term" value="C:endoplasmic reticulum membrane"/>
    <property type="evidence" value="ECO:0007669"/>
    <property type="project" value="UniProtKB-SubCell"/>
</dbReference>
<proteinExistence type="inferred from homology"/>
<keyword evidence="7" id="KW-0492">Microsome</keyword>
<dbReference type="InterPro" id="IPR039357">
    <property type="entry name" value="SRD5A/TECR"/>
</dbReference>
<dbReference type="AlphaFoldDB" id="A0AAU9J085"/>
<dbReference type="GO" id="GO:0003865">
    <property type="term" value="F:3-oxo-5-alpha-steroid 4-dehydrogenase activity"/>
    <property type="evidence" value="ECO:0007669"/>
    <property type="project" value="TreeGrafter"/>
</dbReference>
<evidence type="ECO:0000256" key="10">
    <source>
        <dbReference type="ARBA" id="ARBA00023002"/>
    </source>
</evidence>
<evidence type="ECO:0000313" key="16">
    <source>
        <dbReference type="Proteomes" id="UP001162131"/>
    </source>
</evidence>
<evidence type="ECO:0000256" key="3">
    <source>
        <dbReference type="ARBA" id="ARBA00007742"/>
    </source>
</evidence>
<dbReference type="PANTHER" id="PTHR10556">
    <property type="entry name" value="3-OXO-5-ALPHA-STEROID 4-DEHYDROGENASE"/>
    <property type="match status" value="1"/>
</dbReference>
<evidence type="ECO:0000256" key="11">
    <source>
        <dbReference type="ARBA" id="ARBA00023098"/>
    </source>
</evidence>
<dbReference type="Proteomes" id="UP001162131">
    <property type="component" value="Unassembled WGS sequence"/>
</dbReference>
<evidence type="ECO:0000256" key="7">
    <source>
        <dbReference type="ARBA" id="ARBA00022848"/>
    </source>
</evidence>
<organism evidence="15 16">
    <name type="scientific">Blepharisma stoltei</name>
    <dbReference type="NCBI Taxonomy" id="1481888"/>
    <lineage>
        <taxon>Eukaryota</taxon>
        <taxon>Sar</taxon>
        <taxon>Alveolata</taxon>
        <taxon>Ciliophora</taxon>
        <taxon>Postciliodesmatophora</taxon>
        <taxon>Heterotrichea</taxon>
        <taxon>Heterotrichida</taxon>
        <taxon>Blepharismidae</taxon>
        <taxon>Blepharisma</taxon>
    </lineage>
</organism>
<reference evidence="15" key="1">
    <citation type="submission" date="2021-09" db="EMBL/GenBank/DDBJ databases">
        <authorList>
            <consortium name="AG Swart"/>
            <person name="Singh M."/>
            <person name="Singh A."/>
            <person name="Seah K."/>
            <person name="Emmerich C."/>
        </authorList>
    </citation>
    <scope>NUCLEOTIDE SEQUENCE</scope>
    <source>
        <strain evidence="15">ATCC30299</strain>
    </source>
</reference>
<gene>
    <name evidence="15" type="ORF">BSTOLATCC_MIC23566</name>
</gene>
<dbReference type="GO" id="GO:0030154">
    <property type="term" value="P:cell differentiation"/>
    <property type="evidence" value="ECO:0007669"/>
    <property type="project" value="UniProtKB-KW"/>
</dbReference>
<keyword evidence="6" id="KW-0256">Endoplasmic reticulum</keyword>
<dbReference type="PROSITE" id="PS50244">
    <property type="entry name" value="S5A_REDUCTASE"/>
    <property type="match status" value="1"/>
</dbReference>
<feature type="transmembrane region" description="Helical" evidence="13">
    <location>
        <begin position="104"/>
        <end position="122"/>
    </location>
</feature>
<keyword evidence="5" id="KW-0221">Differentiation</keyword>
<evidence type="ECO:0000313" key="15">
    <source>
        <dbReference type="EMBL" id="CAG9319358.1"/>
    </source>
</evidence>
<keyword evidence="9 13" id="KW-1133">Transmembrane helix</keyword>
<keyword evidence="10" id="KW-0560">Oxidoreductase</keyword>
<sequence length="251" mass="29014">MEESTLFWWIWTIFGLTGLLVVPILFVIPAPYGKFTREGWGLALRSDLSWFIQESPSFYVFLITAIYSPIRDTTTLILGLLFLIHYLNRVFFYPLQMRGKAKTTVLTVVISSLFFTVTNGYLQARGLFKFDPTTNSIDSISFWVGVVVWEFGFIMNLQSDQILRDLRKPGDIGYKIPYGGLFGYVSAANYFSETIEHLGWAIACGNKTAWIFVMWTIANLGPRAMSQHKYYLQNFKEYARLNRKAYIPFIF</sequence>
<protein>
    <recommendedName>
        <fullName evidence="14">3-oxo-5-alpha-steroid 4-dehydrogenase C-terminal domain-containing protein</fullName>
    </recommendedName>
</protein>
<keyword evidence="4 13" id="KW-0812">Transmembrane</keyword>
<feature type="transmembrane region" description="Helical" evidence="13">
    <location>
        <begin position="6"/>
        <end position="28"/>
    </location>
</feature>
<accession>A0AAU9J085</accession>
<name>A0AAU9J085_9CILI</name>
<keyword evidence="12 13" id="KW-0472">Membrane</keyword>
<evidence type="ECO:0000256" key="12">
    <source>
        <dbReference type="ARBA" id="ARBA00023136"/>
    </source>
</evidence>
<evidence type="ECO:0000256" key="13">
    <source>
        <dbReference type="SAM" id="Phobius"/>
    </source>
</evidence>
<evidence type="ECO:0000256" key="4">
    <source>
        <dbReference type="ARBA" id="ARBA00022692"/>
    </source>
</evidence>
<dbReference type="InterPro" id="IPR001104">
    <property type="entry name" value="3-oxo-5_a-steroid_4-DH_C"/>
</dbReference>